<keyword evidence="3" id="KW-1185">Reference proteome</keyword>
<dbReference type="EMBL" id="KV878213">
    <property type="protein sequence ID" value="OJJ34120.1"/>
    <property type="molecule type" value="Genomic_DNA"/>
</dbReference>
<sequence>MPSSNSPECFYCHTSGQIQRGCPLRAAVFRVFSQPLEIITLEAFQANNDNLLTSTKPRRIAVQFQLLQQQDEQGQRHLALESRMRRMERENTRLKQENQELKRRLQQDESGREN</sequence>
<proteinExistence type="predicted"/>
<dbReference type="AlphaFoldDB" id="A0A1L9RGR5"/>
<evidence type="ECO:0000256" key="1">
    <source>
        <dbReference type="SAM" id="MobiDB-lite"/>
    </source>
</evidence>
<name>A0A1L9RGR5_ASPWE</name>
<evidence type="ECO:0000313" key="3">
    <source>
        <dbReference type="Proteomes" id="UP000184383"/>
    </source>
</evidence>
<protein>
    <submittedName>
        <fullName evidence="2">Uncharacterized protein</fullName>
    </submittedName>
</protein>
<feature type="region of interest" description="Disordered" evidence="1">
    <location>
        <begin position="82"/>
        <end position="114"/>
    </location>
</feature>
<dbReference type="GeneID" id="63749099"/>
<organism evidence="2 3">
    <name type="scientific">Aspergillus wentii DTO 134E9</name>
    <dbReference type="NCBI Taxonomy" id="1073089"/>
    <lineage>
        <taxon>Eukaryota</taxon>
        <taxon>Fungi</taxon>
        <taxon>Dikarya</taxon>
        <taxon>Ascomycota</taxon>
        <taxon>Pezizomycotina</taxon>
        <taxon>Eurotiomycetes</taxon>
        <taxon>Eurotiomycetidae</taxon>
        <taxon>Eurotiales</taxon>
        <taxon>Aspergillaceae</taxon>
        <taxon>Aspergillus</taxon>
        <taxon>Aspergillus subgen. Cremei</taxon>
    </lineage>
</organism>
<dbReference type="RefSeq" id="XP_040687796.1">
    <property type="nucleotide sequence ID" value="XM_040833251.1"/>
</dbReference>
<gene>
    <name evidence="2" type="ORF">ASPWEDRAFT_29288</name>
</gene>
<dbReference type="Proteomes" id="UP000184383">
    <property type="component" value="Unassembled WGS sequence"/>
</dbReference>
<dbReference type="VEuPathDB" id="FungiDB:ASPWEDRAFT_29288"/>
<accession>A0A1L9RGR5</accession>
<reference evidence="3" key="1">
    <citation type="journal article" date="2017" name="Genome Biol.">
        <title>Comparative genomics reveals high biological diversity and specific adaptations in the industrially and medically important fungal genus Aspergillus.</title>
        <authorList>
            <person name="de Vries R.P."/>
            <person name="Riley R."/>
            <person name="Wiebenga A."/>
            <person name="Aguilar-Osorio G."/>
            <person name="Amillis S."/>
            <person name="Uchima C.A."/>
            <person name="Anderluh G."/>
            <person name="Asadollahi M."/>
            <person name="Askin M."/>
            <person name="Barry K."/>
            <person name="Battaglia E."/>
            <person name="Bayram O."/>
            <person name="Benocci T."/>
            <person name="Braus-Stromeyer S.A."/>
            <person name="Caldana C."/>
            <person name="Canovas D."/>
            <person name="Cerqueira G.C."/>
            <person name="Chen F."/>
            <person name="Chen W."/>
            <person name="Choi C."/>
            <person name="Clum A."/>
            <person name="Dos Santos R.A."/>
            <person name="Damasio A.R."/>
            <person name="Diallinas G."/>
            <person name="Emri T."/>
            <person name="Fekete E."/>
            <person name="Flipphi M."/>
            <person name="Freyberg S."/>
            <person name="Gallo A."/>
            <person name="Gournas C."/>
            <person name="Habgood R."/>
            <person name="Hainaut M."/>
            <person name="Harispe M.L."/>
            <person name="Henrissat B."/>
            <person name="Hilden K.S."/>
            <person name="Hope R."/>
            <person name="Hossain A."/>
            <person name="Karabika E."/>
            <person name="Karaffa L."/>
            <person name="Karanyi Z."/>
            <person name="Krasevec N."/>
            <person name="Kuo A."/>
            <person name="Kusch H."/>
            <person name="LaButti K."/>
            <person name="Lagendijk E.L."/>
            <person name="Lapidus A."/>
            <person name="Levasseur A."/>
            <person name="Lindquist E."/>
            <person name="Lipzen A."/>
            <person name="Logrieco A.F."/>
            <person name="MacCabe A."/>
            <person name="Maekelae M.R."/>
            <person name="Malavazi I."/>
            <person name="Melin P."/>
            <person name="Meyer V."/>
            <person name="Mielnichuk N."/>
            <person name="Miskei M."/>
            <person name="Molnar A.P."/>
            <person name="Mule G."/>
            <person name="Ngan C.Y."/>
            <person name="Orejas M."/>
            <person name="Orosz E."/>
            <person name="Ouedraogo J.P."/>
            <person name="Overkamp K.M."/>
            <person name="Park H.-S."/>
            <person name="Perrone G."/>
            <person name="Piumi F."/>
            <person name="Punt P.J."/>
            <person name="Ram A.F."/>
            <person name="Ramon A."/>
            <person name="Rauscher S."/>
            <person name="Record E."/>
            <person name="Riano-Pachon D.M."/>
            <person name="Robert V."/>
            <person name="Roehrig J."/>
            <person name="Ruller R."/>
            <person name="Salamov A."/>
            <person name="Salih N.S."/>
            <person name="Samson R.A."/>
            <person name="Sandor E."/>
            <person name="Sanguinetti M."/>
            <person name="Schuetze T."/>
            <person name="Sepcic K."/>
            <person name="Shelest E."/>
            <person name="Sherlock G."/>
            <person name="Sophianopoulou V."/>
            <person name="Squina F.M."/>
            <person name="Sun H."/>
            <person name="Susca A."/>
            <person name="Todd R.B."/>
            <person name="Tsang A."/>
            <person name="Unkles S.E."/>
            <person name="van de Wiele N."/>
            <person name="van Rossen-Uffink D."/>
            <person name="Oliveira J.V."/>
            <person name="Vesth T.C."/>
            <person name="Visser J."/>
            <person name="Yu J.-H."/>
            <person name="Zhou M."/>
            <person name="Andersen M.R."/>
            <person name="Archer D.B."/>
            <person name="Baker S.E."/>
            <person name="Benoit I."/>
            <person name="Brakhage A.A."/>
            <person name="Braus G.H."/>
            <person name="Fischer R."/>
            <person name="Frisvad J.C."/>
            <person name="Goldman G.H."/>
            <person name="Houbraken J."/>
            <person name="Oakley B."/>
            <person name="Pocsi I."/>
            <person name="Scazzocchio C."/>
            <person name="Seiboth B."/>
            <person name="vanKuyk P.A."/>
            <person name="Wortman J."/>
            <person name="Dyer P.S."/>
            <person name="Grigoriev I.V."/>
        </authorList>
    </citation>
    <scope>NUCLEOTIDE SEQUENCE [LARGE SCALE GENOMIC DNA]</scope>
    <source>
        <strain evidence="3">DTO 134E9</strain>
    </source>
</reference>
<evidence type="ECO:0000313" key="2">
    <source>
        <dbReference type="EMBL" id="OJJ34120.1"/>
    </source>
</evidence>